<feature type="transmembrane region" description="Helical" evidence="9">
    <location>
        <begin position="371"/>
        <end position="391"/>
    </location>
</feature>
<dbReference type="NCBIfam" id="NF000282">
    <property type="entry name" value="RND_permease_1"/>
    <property type="match status" value="1"/>
</dbReference>
<dbReference type="PANTHER" id="PTHR32063">
    <property type="match status" value="1"/>
</dbReference>
<feature type="transmembrane region" description="Helical" evidence="9">
    <location>
        <begin position="442"/>
        <end position="462"/>
    </location>
</feature>
<dbReference type="EMBL" id="ARYI01000012">
    <property type="protein sequence ID" value="KCZ90611.1"/>
    <property type="molecule type" value="Genomic_DNA"/>
</dbReference>
<evidence type="ECO:0000313" key="11">
    <source>
        <dbReference type="Proteomes" id="UP000025061"/>
    </source>
</evidence>
<feature type="transmembrane region" description="Helical" evidence="9">
    <location>
        <begin position="937"/>
        <end position="958"/>
    </location>
</feature>
<evidence type="ECO:0000256" key="9">
    <source>
        <dbReference type="RuleBase" id="RU364070"/>
    </source>
</evidence>
<keyword evidence="4" id="KW-1003">Cell membrane</keyword>
<organism evidence="10 11">
    <name type="scientific">Hyphomonas hirschiana VP5</name>
    <dbReference type="NCBI Taxonomy" id="1280951"/>
    <lineage>
        <taxon>Bacteria</taxon>
        <taxon>Pseudomonadati</taxon>
        <taxon>Pseudomonadota</taxon>
        <taxon>Alphaproteobacteria</taxon>
        <taxon>Hyphomonadales</taxon>
        <taxon>Hyphomonadaceae</taxon>
        <taxon>Hyphomonas</taxon>
    </lineage>
</organism>
<feature type="transmembrane region" description="Helical" evidence="9">
    <location>
        <begin position="987"/>
        <end position="1009"/>
    </location>
</feature>
<dbReference type="NCBIfam" id="TIGR00915">
    <property type="entry name" value="2A0602"/>
    <property type="match status" value="1"/>
</dbReference>
<feature type="transmembrane region" description="Helical" evidence="9">
    <location>
        <begin position="1015"/>
        <end position="1040"/>
    </location>
</feature>
<dbReference type="InterPro" id="IPR027463">
    <property type="entry name" value="AcrB_DN_DC_subdom"/>
</dbReference>
<dbReference type="SUPFAM" id="SSF82693">
    <property type="entry name" value="Multidrug efflux transporter AcrB pore domain, PN1, PN2, PC1 and PC2 subdomains"/>
    <property type="match status" value="4"/>
</dbReference>
<dbReference type="InterPro" id="IPR001036">
    <property type="entry name" value="Acrflvin-R"/>
</dbReference>
<evidence type="ECO:0000256" key="7">
    <source>
        <dbReference type="ARBA" id="ARBA00022989"/>
    </source>
</evidence>
<feature type="transmembrane region" description="Helical" evidence="9">
    <location>
        <begin position="344"/>
        <end position="364"/>
    </location>
</feature>
<feature type="transmembrane region" description="Helical" evidence="9">
    <location>
        <begin position="544"/>
        <end position="564"/>
    </location>
</feature>
<proteinExistence type="inferred from homology"/>
<keyword evidence="6 9" id="KW-0812">Transmembrane</keyword>
<evidence type="ECO:0000256" key="5">
    <source>
        <dbReference type="ARBA" id="ARBA00022519"/>
    </source>
</evidence>
<dbReference type="AlphaFoldDB" id="A0A059FJA6"/>
<dbReference type="GO" id="GO:0009636">
    <property type="term" value="P:response to toxic substance"/>
    <property type="evidence" value="ECO:0007669"/>
    <property type="project" value="UniProtKB-ARBA"/>
</dbReference>
<dbReference type="GO" id="GO:0042910">
    <property type="term" value="F:xenobiotic transmembrane transporter activity"/>
    <property type="evidence" value="ECO:0007669"/>
    <property type="project" value="TreeGrafter"/>
</dbReference>
<dbReference type="Gene3D" id="3.30.70.1430">
    <property type="entry name" value="Multidrug efflux transporter AcrB pore domain"/>
    <property type="match status" value="2"/>
</dbReference>
<accession>A0A059FJA6</accession>
<keyword evidence="5 9" id="KW-0997">Cell inner membrane</keyword>
<sequence length="1066" mass="113107">MRLSHFFIRRPIFAAVISVVITLLGAFAFPQLPLAQYPEIAPPTVVVTASYPGASSEDVANQVAAPLEQEINGVEGMIYMTSSSTADGVVMLTITFEPGTDLDTAQVQVQNRVSRAEPRLPEQVRQTGVSVNQQASGFLLLVAITSPGGQLDKDYVANYAASNIKDRLLRINGVGGIEVFGGGNYSMRVWINPERAAALNLTSADIVAALRAQNIQAAGGTLGQPPFAEAGAPPFQIPVQVSGRLIEPEEFGDVVIRRGEDGSVVRLRDVARVDIGAENYLMRSYFDGQPGIGLAVSQLPGSNALEAAEQVLAEMELAAQEFPEGLEYMIPYNPTEFVQASVSAVEHALIEAVFLVMIVILIFLQTWRAALIPILAIPVSIIGVFAVQLALGYSINSLSLFALVLAVGIVVDDAIVVVENVERSIREGKTPMQAAITSMNEVGGALIAMNLVLVSVFVPTLFMGGIPGIFYEQFAVAIASAAVISLLVSLTLSPALCALLLKPHEEHSHKKGSPILAPLRIASNGFNKGFDWLSNTYGTVVSKLVRMLVIVMIVYAGLLATTGWRLSATPTGFIPEQDQGFLIGVVQLPAGASLERTNTVMLRIVEELQATEGIQGVAAMVGMDGSSFSSASNAGTMFIRLADFDERKGDENLSAAAISQRLTGQFMSSLPEGNAFIIAPPAVQGLGQGGGFKMMIQDRSGAGTAALQQATFAMMDAAGQDPRVTSVYTTFNTDSPTVRVEVDRDRAQLLGVEPADVYSTLGTNLGSTYVNDFNFLGRTFRVTAQADAPFRETAGSIGQFQVRSSTGQMVPISAVAQIVDGSGPVRMVRHNNFPAIELSGQTAAGVSTGASLAAMEEMAAQVLPDGISYEWTEIAYQEKAVGNSSTMIFVMAVIFVFLVLAAQYEAFTLPFAVIFIVPMCILAATIGINIAGMANDILAQVGLIVLVALAAKNAILLVEFAKQAEEQRGLTPHEAAVEGSRLRLRPILMTSFAFIFGVMPLAFATGAGAEMRQSIGITVFSGMIGVTIFGLIFTPAFYVIGRMISKRLPGASRKDDTHTPVEGGQA</sequence>
<evidence type="ECO:0000256" key="8">
    <source>
        <dbReference type="ARBA" id="ARBA00023136"/>
    </source>
</evidence>
<name>A0A059FJA6_9PROT</name>
<dbReference type="Gene3D" id="3.30.70.1320">
    <property type="entry name" value="Multidrug efflux transporter AcrB pore domain like"/>
    <property type="match status" value="1"/>
</dbReference>
<dbReference type="Pfam" id="PF00873">
    <property type="entry name" value="ACR_tran"/>
    <property type="match status" value="1"/>
</dbReference>
<evidence type="ECO:0000256" key="2">
    <source>
        <dbReference type="ARBA" id="ARBA00010942"/>
    </source>
</evidence>
<dbReference type="RefSeq" id="WP_011647106.1">
    <property type="nucleotide sequence ID" value="NZ_ARYI01000012.1"/>
</dbReference>
<dbReference type="Gene3D" id="1.20.1640.10">
    <property type="entry name" value="Multidrug efflux transporter AcrB transmembrane domain"/>
    <property type="match status" value="2"/>
</dbReference>
<dbReference type="Proteomes" id="UP000025061">
    <property type="component" value="Unassembled WGS sequence"/>
</dbReference>
<dbReference type="SUPFAM" id="SSF82714">
    <property type="entry name" value="Multidrug efflux transporter AcrB TolC docking domain, DN and DC subdomains"/>
    <property type="match status" value="2"/>
</dbReference>
<evidence type="ECO:0000256" key="4">
    <source>
        <dbReference type="ARBA" id="ARBA00022475"/>
    </source>
</evidence>
<dbReference type="InterPro" id="IPR004764">
    <property type="entry name" value="MdtF-like"/>
</dbReference>
<dbReference type="GO" id="GO:0015562">
    <property type="term" value="F:efflux transmembrane transporter activity"/>
    <property type="evidence" value="ECO:0007669"/>
    <property type="project" value="InterPro"/>
</dbReference>
<dbReference type="GO" id="GO:0005886">
    <property type="term" value="C:plasma membrane"/>
    <property type="evidence" value="ECO:0007669"/>
    <property type="project" value="UniProtKB-SubCell"/>
</dbReference>
<feature type="transmembrane region" description="Helical" evidence="9">
    <location>
        <begin position="911"/>
        <end position="931"/>
    </location>
</feature>
<comment type="caution">
    <text evidence="9">Lacks conserved residue(s) required for the propagation of feature annotation.</text>
</comment>
<feature type="transmembrane region" description="Helical" evidence="9">
    <location>
        <begin position="474"/>
        <end position="501"/>
    </location>
</feature>
<evidence type="ECO:0000256" key="3">
    <source>
        <dbReference type="ARBA" id="ARBA00022448"/>
    </source>
</evidence>
<keyword evidence="11" id="KW-1185">Reference proteome</keyword>
<comment type="similarity">
    <text evidence="2 9">Belongs to the resistance-nodulation-cell division (RND) (TC 2.A.6) family.</text>
</comment>
<feature type="transmembrane region" description="Helical" evidence="9">
    <location>
        <begin position="886"/>
        <end position="904"/>
    </location>
</feature>
<dbReference type="PATRIC" id="fig|1280951.3.peg.2773"/>
<dbReference type="Gene3D" id="3.30.70.1440">
    <property type="entry name" value="Multidrug efflux transporter AcrB pore domain"/>
    <property type="match status" value="1"/>
</dbReference>
<comment type="caution">
    <text evidence="10">The sequence shown here is derived from an EMBL/GenBank/DDBJ whole genome shotgun (WGS) entry which is preliminary data.</text>
</comment>
<evidence type="ECO:0000256" key="1">
    <source>
        <dbReference type="ARBA" id="ARBA00004429"/>
    </source>
</evidence>
<dbReference type="FunFam" id="1.20.1640.10:FF:000001">
    <property type="entry name" value="Efflux pump membrane transporter"/>
    <property type="match status" value="1"/>
</dbReference>
<dbReference type="PRINTS" id="PR00702">
    <property type="entry name" value="ACRIFLAVINRP"/>
</dbReference>
<dbReference type="Gene3D" id="3.30.2090.10">
    <property type="entry name" value="Multidrug efflux transporter AcrB TolC docking domain, DN and DC subdomains"/>
    <property type="match status" value="2"/>
</dbReference>
<keyword evidence="7 9" id="KW-1133">Transmembrane helix</keyword>
<comment type="subcellular location">
    <subcellularLocation>
        <location evidence="1 9">Cell inner membrane</location>
        <topology evidence="1 9">Multi-pass membrane protein</topology>
    </subcellularLocation>
</comment>
<dbReference type="FunFam" id="3.30.70.1430:FF:000001">
    <property type="entry name" value="Efflux pump membrane transporter"/>
    <property type="match status" value="1"/>
</dbReference>
<dbReference type="OrthoDB" id="174266at2"/>
<evidence type="ECO:0000313" key="10">
    <source>
        <dbReference type="EMBL" id="KCZ90611.1"/>
    </source>
</evidence>
<reference evidence="10 11" key="1">
    <citation type="submission" date="2013-04" db="EMBL/GenBank/DDBJ databases">
        <title>Hyphomonas hirschiana VP5 Genome Sequencing.</title>
        <authorList>
            <person name="Lai Q."/>
            <person name="Shao Z."/>
        </authorList>
    </citation>
    <scope>NUCLEOTIDE SEQUENCE [LARGE SCALE GENOMIC DNA]</scope>
    <source>
        <strain evidence="10 11">VP5</strain>
    </source>
</reference>
<keyword evidence="3 9" id="KW-0813">Transport</keyword>
<evidence type="ECO:0000256" key="6">
    <source>
        <dbReference type="ARBA" id="ARBA00022692"/>
    </source>
</evidence>
<keyword evidence="8 9" id="KW-0472">Membrane</keyword>
<gene>
    <name evidence="10" type="ORF">HHI_13770</name>
</gene>
<protein>
    <recommendedName>
        <fullName evidence="9">Efflux pump membrane transporter</fullName>
    </recommendedName>
</protein>
<feature type="transmembrane region" description="Helical" evidence="9">
    <location>
        <begin position="397"/>
        <end position="421"/>
    </location>
</feature>
<dbReference type="SUPFAM" id="SSF82866">
    <property type="entry name" value="Multidrug efflux transporter AcrB transmembrane domain"/>
    <property type="match status" value="2"/>
</dbReference>
<dbReference type="PANTHER" id="PTHR32063:SF11">
    <property type="entry name" value="CATION OR DRUG EFFLUX SYSTEM PROTEIN"/>
    <property type="match status" value="1"/>
</dbReference>